<comment type="caution">
    <text evidence="6">The sequence shown here is derived from an EMBL/GenBank/DDBJ whole genome shotgun (WGS) entry which is preliminary data.</text>
</comment>
<dbReference type="PANTHER" id="PTHR47424:SF12">
    <property type="entry name" value="TRANSCRIPTION FACTOR ASQA"/>
    <property type="match status" value="1"/>
</dbReference>
<sequence length="867" mass="95374">MASSSPVVLIFGAGSNIGSHVARAFAAKNYKVALVARKLKEAESTPDQLHIQGDLSDPSAVIDAFAKVKAAFGLPSVVVYNAAALTPNDSKSPLSLGLPDFVRDLNINTTSAFVAAQQAVNAFEMLSSSASRTFIYTGNLLNTAPIASLLDLGVGKSATAHIIHSASIAYKDRGFKFYYADERTANGGAAFAVDGEAHAKLFTQLAEDPAQGPWQEIERLQARVRELERQPQNSKHTTNHPSVSSTSALVSSSSPPLDIAGAVTKGEERRRLLEGIYTSTTQSNQSQWYGPSSSFFFIGRMSTYMSTVLNQPQLDRHMYPDTASKVSPSALASKQGSDNLENNSMSIDRASSDGYLTATQEDYFLDLFWQSYHCTVQIVDESEFRQHYRSLWSASSALREPCALVDIILALCIQCGIALMPRNNDGIESRLDTGGNDASIAGRLYYRRSQMLLSSDLESPTMMTLQCHIFSVIYLCNASFTNMAHTTLAIAVRTAHILGLHLEPPEAIPRPRRELRKRLWWALYVIESKICMKLGRPWCAQISEGTCQLPADDRELALVSGSNFGMYGNNVTWLTYSLFNAKLILAARAVYIGFSDKCADILAINDGKSLYTDFQSLETCAEFLAGKMEVLHNWAQSVPNALKNKRKREGSPLSIDGPALEVEMFAPTWLQRQRIVLELLYHNLSMNLYRPFIYFSSKTKEYSSLNIPYPMTEKAFQWAWNASLSLVGFLVAYPMSPLIQAVRDAINDAILIFEIFGNSFSVATSAAKVTHELVVKADLVIDQIFNQGASSNILLYDNLGLQPSYEGPKQTGMDQVGISFENVPADMFPITSSMDMALSVDSFYSFDPLYAGATNLAAEWVFGQSEV</sequence>
<evidence type="ECO:0000256" key="2">
    <source>
        <dbReference type="ARBA" id="ARBA00023163"/>
    </source>
</evidence>
<dbReference type="InterPro" id="IPR036291">
    <property type="entry name" value="NAD(P)-bd_dom_sf"/>
</dbReference>
<evidence type="ECO:0000256" key="3">
    <source>
        <dbReference type="ARBA" id="ARBA00023242"/>
    </source>
</evidence>
<dbReference type="GO" id="GO:0000981">
    <property type="term" value="F:DNA-binding transcription factor activity, RNA polymerase II-specific"/>
    <property type="evidence" value="ECO:0007669"/>
    <property type="project" value="TreeGrafter"/>
</dbReference>
<proteinExistence type="predicted"/>
<dbReference type="CDD" id="cd12148">
    <property type="entry name" value="fungal_TF_MHR"/>
    <property type="match status" value="1"/>
</dbReference>
<dbReference type="GO" id="GO:0000978">
    <property type="term" value="F:RNA polymerase II cis-regulatory region sequence-specific DNA binding"/>
    <property type="evidence" value="ECO:0007669"/>
    <property type="project" value="TreeGrafter"/>
</dbReference>
<dbReference type="InterPro" id="IPR051127">
    <property type="entry name" value="Fungal_SecMet_Regulators"/>
</dbReference>
<dbReference type="GO" id="GO:0000435">
    <property type="term" value="P:positive regulation of transcription from RNA polymerase II promoter by galactose"/>
    <property type="evidence" value="ECO:0007669"/>
    <property type="project" value="TreeGrafter"/>
</dbReference>
<feature type="region of interest" description="Disordered" evidence="4">
    <location>
        <begin position="319"/>
        <end position="344"/>
    </location>
</feature>
<dbReference type="GO" id="GO:0006351">
    <property type="term" value="P:DNA-templated transcription"/>
    <property type="evidence" value="ECO:0007669"/>
    <property type="project" value="InterPro"/>
</dbReference>
<evidence type="ECO:0000256" key="4">
    <source>
        <dbReference type="SAM" id="MobiDB-lite"/>
    </source>
</evidence>
<dbReference type="Pfam" id="PF00106">
    <property type="entry name" value="adh_short"/>
    <property type="match status" value="1"/>
</dbReference>
<dbReference type="Gene3D" id="3.40.50.720">
    <property type="entry name" value="NAD(P)-binding Rossmann-like Domain"/>
    <property type="match status" value="1"/>
</dbReference>
<feature type="compositionally biased region" description="Low complexity" evidence="4">
    <location>
        <begin position="241"/>
        <end position="257"/>
    </location>
</feature>
<keyword evidence="3" id="KW-0539">Nucleus</keyword>
<dbReference type="Pfam" id="PF04082">
    <property type="entry name" value="Fungal_trans"/>
    <property type="match status" value="1"/>
</dbReference>
<dbReference type="AlphaFoldDB" id="A0AAD4KU62"/>
<dbReference type="CDD" id="cd05233">
    <property type="entry name" value="SDR_c"/>
    <property type="match status" value="1"/>
</dbReference>
<accession>A0AAD4KU62</accession>
<evidence type="ECO:0000259" key="5">
    <source>
        <dbReference type="SMART" id="SM00906"/>
    </source>
</evidence>
<feature type="domain" description="Xylanolytic transcriptional activator regulatory" evidence="5">
    <location>
        <begin position="484"/>
        <end position="556"/>
    </location>
</feature>
<feature type="compositionally biased region" description="Polar residues" evidence="4">
    <location>
        <begin position="324"/>
        <end position="344"/>
    </location>
</feature>
<feature type="compositionally biased region" description="Polar residues" evidence="4">
    <location>
        <begin position="230"/>
        <end position="240"/>
    </location>
</feature>
<dbReference type="SUPFAM" id="SSF51735">
    <property type="entry name" value="NAD(P)-binding Rossmann-fold domains"/>
    <property type="match status" value="1"/>
</dbReference>
<dbReference type="Proteomes" id="UP001201262">
    <property type="component" value="Unassembled WGS sequence"/>
</dbReference>
<dbReference type="GO" id="GO:0008270">
    <property type="term" value="F:zinc ion binding"/>
    <property type="evidence" value="ECO:0007669"/>
    <property type="project" value="InterPro"/>
</dbReference>
<evidence type="ECO:0000256" key="1">
    <source>
        <dbReference type="ARBA" id="ARBA00023015"/>
    </source>
</evidence>
<dbReference type="EMBL" id="JAJTJA010000004">
    <property type="protein sequence ID" value="KAH8700948.1"/>
    <property type="molecule type" value="Genomic_DNA"/>
</dbReference>
<keyword evidence="2" id="KW-0804">Transcription</keyword>
<organism evidence="6 7">
    <name type="scientific">Talaromyces proteolyticus</name>
    <dbReference type="NCBI Taxonomy" id="1131652"/>
    <lineage>
        <taxon>Eukaryota</taxon>
        <taxon>Fungi</taxon>
        <taxon>Dikarya</taxon>
        <taxon>Ascomycota</taxon>
        <taxon>Pezizomycotina</taxon>
        <taxon>Eurotiomycetes</taxon>
        <taxon>Eurotiomycetidae</taxon>
        <taxon>Eurotiales</taxon>
        <taxon>Trichocomaceae</taxon>
        <taxon>Talaromyces</taxon>
        <taxon>Talaromyces sect. Bacilispori</taxon>
    </lineage>
</organism>
<reference evidence="6" key="1">
    <citation type="submission" date="2021-12" db="EMBL/GenBank/DDBJ databases">
        <title>Convergent genome expansion in fungi linked to evolution of root-endophyte symbiosis.</title>
        <authorList>
            <consortium name="DOE Joint Genome Institute"/>
            <person name="Ke Y.-H."/>
            <person name="Bonito G."/>
            <person name="Liao H.-L."/>
            <person name="Looney B."/>
            <person name="Rojas-Flechas A."/>
            <person name="Nash J."/>
            <person name="Hameed K."/>
            <person name="Schadt C."/>
            <person name="Martin F."/>
            <person name="Crous P.W."/>
            <person name="Miettinen O."/>
            <person name="Magnuson J.K."/>
            <person name="Labbe J."/>
            <person name="Jacobson D."/>
            <person name="Doktycz M.J."/>
            <person name="Veneault-Fourrey C."/>
            <person name="Kuo A."/>
            <person name="Mondo S."/>
            <person name="Calhoun S."/>
            <person name="Riley R."/>
            <person name="Ohm R."/>
            <person name="LaButti K."/>
            <person name="Andreopoulos B."/>
            <person name="Pangilinan J."/>
            <person name="Nolan M."/>
            <person name="Tritt A."/>
            <person name="Clum A."/>
            <person name="Lipzen A."/>
            <person name="Daum C."/>
            <person name="Barry K."/>
            <person name="Grigoriev I.V."/>
            <person name="Vilgalys R."/>
        </authorList>
    </citation>
    <scope>NUCLEOTIDE SEQUENCE</scope>
    <source>
        <strain evidence="6">PMI_201</strain>
    </source>
</reference>
<dbReference type="GeneID" id="70250444"/>
<dbReference type="GO" id="GO:0005634">
    <property type="term" value="C:nucleus"/>
    <property type="evidence" value="ECO:0007669"/>
    <property type="project" value="TreeGrafter"/>
</dbReference>
<dbReference type="PANTHER" id="PTHR47424">
    <property type="entry name" value="REGULATORY PROTEIN GAL4"/>
    <property type="match status" value="1"/>
</dbReference>
<evidence type="ECO:0000313" key="6">
    <source>
        <dbReference type="EMBL" id="KAH8700948.1"/>
    </source>
</evidence>
<keyword evidence="1" id="KW-0805">Transcription regulation</keyword>
<gene>
    <name evidence="6" type="ORF">BGW36DRAFT_425747</name>
</gene>
<dbReference type="RefSeq" id="XP_046074654.1">
    <property type="nucleotide sequence ID" value="XM_046220157.1"/>
</dbReference>
<keyword evidence="7" id="KW-1185">Reference proteome</keyword>
<protein>
    <recommendedName>
        <fullName evidence="5">Xylanolytic transcriptional activator regulatory domain-containing protein</fullName>
    </recommendedName>
</protein>
<name>A0AAD4KU62_9EURO</name>
<evidence type="ECO:0000313" key="7">
    <source>
        <dbReference type="Proteomes" id="UP001201262"/>
    </source>
</evidence>
<dbReference type="InterPro" id="IPR002347">
    <property type="entry name" value="SDR_fam"/>
</dbReference>
<feature type="region of interest" description="Disordered" evidence="4">
    <location>
        <begin position="228"/>
        <end position="260"/>
    </location>
</feature>
<dbReference type="InterPro" id="IPR007219">
    <property type="entry name" value="XnlR_reg_dom"/>
</dbReference>
<dbReference type="SMART" id="SM00906">
    <property type="entry name" value="Fungal_trans"/>
    <property type="match status" value="1"/>
</dbReference>